<keyword evidence="10" id="KW-1185">Reference proteome</keyword>
<keyword evidence="3" id="KW-0328">Glycosyltransferase</keyword>
<reference evidence="9 10" key="1">
    <citation type="journal article" date="2018" name="Genet. Mol. Biol.">
        <title>The genome sequence of Dyella jiangningensis FCAV SCS01 from a lignocellulose-decomposing microbial consortium metagenome reveals potential for biotechnological applications.</title>
        <authorList>
            <person name="Desiderato J.G."/>
            <person name="Alvarenga D.O."/>
            <person name="Constancio M.T.L."/>
            <person name="Alves L.M.C."/>
            <person name="Varani A.M."/>
        </authorList>
    </citation>
    <scope>NUCLEOTIDE SEQUENCE [LARGE SCALE GENOMIC DNA]</scope>
    <source>
        <strain evidence="9 10">FCAV SCS01</strain>
    </source>
</reference>
<evidence type="ECO:0000256" key="1">
    <source>
        <dbReference type="ARBA" id="ARBA00004651"/>
    </source>
</evidence>
<organism evidence="9 10">
    <name type="scientific">Dyella jiangningensis</name>
    <dbReference type="NCBI Taxonomy" id="1379159"/>
    <lineage>
        <taxon>Bacteria</taxon>
        <taxon>Pseudomonadati</taxon>
        <taxon>Pseudomonadota</taxon>
        <taxon>Gammaproteobacteria</taxon>
        <taxon>Lysobacterales</taxon>
        <taxon>Rhodanobacteraceae</taxon>
        <taxon>Dyella</taxon>
    </lineage>
</organism>
<dbReference type="Proteomes" id="UP000248926">
    <property type="component" value="Unassembled WGS sequence"/>
</dbReference>
<dbReference type="AlphaFoldDB" id="A0A328P4E3"/>
<protein>
    <recommendedName>
        <fullName evidence="11">Glycosyltransferase RgtA/B/C/D-like domain-containing protein</fullName>
    </recommendedName>
</protein>
<dbReference type="GO" id="GO:0005886">
    <property type="term" value="C:plasma membrane"/>
    <property type="evidence" value="ECO:0007669"/>
    <property type="project" value="UniProtKB-SubCell"/>
</dbReference>
<comment type="subcellular location">
    <subcellularLocation>
        <location evidence="1">Cell membrane</location>
        <topology evidence="1">Multi-pass membrane protein</topology>
    </subcellularLocation>
</comment>
<keyword evidence="6 8" id="KW-1133">Transmembrane helix</keyword>
<evidence type="ECO:0000256" key="6">
    <source>
        <dbReference type="ARBA" id="ARBA00022989"/>
    </source>
</evidence>
<feature type="transmembrane region" description="Helical" evidence="8">
    <location>
        <begin position="12"/>
        <end position="31"/>
    </location>
</feature>
<evidence type="ECO:0000256" key="3">
    <source>
        <dbReference type="ARBA" id="ARBA00022676"/>
    </source>
</evidence>
<accession>A0A328P4E3</accession>
<keyword evidence="5 8" id="KW-0812">Transmembrane</keyword>
<evidence type="ECO:0000256" key="8">
    <source>
        <dbReference type="SAM" id="Phobius"/>
    </source>
</evidence>
<evidence type="ECO:0008006" key="11">
    <source>
        <dbReference type="Google" id="ProtNLM"/>
    </source>
</evidence>
<feature type="transmembrane region" description="Helical" evidence="8">
    <location>
        <begin position="315"/>
        <end position="334"/>
    </location>
</feature>
<dbReference type="PANTHER" id="PTHR33908:SF11">
    <property type="entry name" value="MEMBRANE PROTEIN"/>
    <property type="match status" value="1"/>
</dbReference>
<feature type="transmembrane region" description="Helical" evidence="8">
    <location>
        <begin position="141"/>
        <end position="159"/>
    </location>
</feature>
<evidence type="ECO:0000256" key="5">
    <source>
        <dbReference type="ARBA" id="ARBA00022692"/>
    </source>
</evidence>
<feature type="transmembrane region" description="Helical" evidence="8">
    <location>
        <begin position="282"/>
        <end position="303"/>
    </location>
</feature>
<feature type="transmembrane region" description="Helical" evidence="8">
    <location>
        <begin position="109"/>
        <end position="129"/>
    </location>
</feature>
<feature type="transmembrane region" description="Helical" evidence="8">
    <location>
        <begin position="179"/>
        <end position="196"/>
    </location>
</feature>
<evidence type="ECO:0000256" key="7">
    <source>
        <dbReference type="ARBA" id="ARBA00023136"/>
    </source>
</evidence>
<comment type="caution">
    <text evidence="9">The sequence shown here is derived from an EMBL/GenBank/DDBJ whole genome shotgun (WGS) entry which is preliminary data.</text>
</comment>
<dbReference type="GO" id="GO:0016763">
    <property type="term" value="F:pentosyltransferase activity"/>
    <property type="evidence" value="ECO:0007669"/>
    <property type="project" value="TreeGrafter"/>
</dbReference>
<dbReference type="GO" id="GO:0009103">
    <property type="term" value="P:lipopolysaccharide biosynthetic process"/>
    <property type="evidence" value="ECO:0007669"/>
    <property type="project" value="UniProtKB-ARBA"/>
</dbReference>
<feature type="transmembrane region" description="Helical" evidence="8">
    <location>
        <begin position="252"/>
        <end position="270"/>
    </location>
</feature>
<evidence type="ECO:0000313" key="9">
    <source>
        <dbReference type="EMBL" id="RAO75074.1"/>
    </source>
</evidence>
<dbReference type="RefSeq" id="WP_111983562.1">
    <property type="nucleotide sequence ID" value="NZ_NFZS01000004.1"/>
</dbReference>
<dbReference type="PANTHER" id="PTHR33908">
    <property type="entry name" value="MANNOSYLTRANSFERASE YKCB-RELATED"/>
    <property type="match status" value="1"/>
</dbReference>
<feature type="transmembrane region" description="Helical" evidence="8">
    <location>
        <begin position="208"/>
        <end position="232"/>
    </location>
</feature>
<gene>
    <name evidence="9" type="ORF">CA260_13240</name>
</gene>
<keyword evidence="2" id="KW-1003">Cell membrane</keyword>
<feature type="transmembrane region" description="Helical" evidence="8">
    <location>
        <begin position="341"/>
        <end position="359"/>
    </location>
</feature>
<evidence type="ECO:0000313" key="10">
    <source>
        <dbReference type="Proteomes" id="UP000248926"/>
    </source>
</evidence>
<keyword evidence="7 8" id="KW-0472">Membrane</keyword>
<dbReference type="InterPro" id="IPR050297">
    <property type="entry name" value="LipidA_mod_glycosyltrf_83"/>
</dbReference>
<dbReference type="EMBL" id="NFZS01000004">
    <property type="protein sequence ID" value="RAO75074.1"/>
    <property type="molecule type" value="Genomic_DNA"/>
</dbReference>
<name>A0A328P4E3_9GAMM</name>
<keyword evidence="4" id="KW-0808">Transferase</keyword>
<sequence>MKSPLHQGVSLWPWISLLLLLVLRLAWLNAYPLNSDEAQHAHVSWAWTQGLLPYRDVFDNHGPLFGWLHSPLLKLLDGRADVLTWLRLAMQFWYVVALGAAGWMARRLYGWRVALVVVLVAGLFPRFFIVSGQFRTDDMWMALWLAGLAFVVGVPPRAWRFFMMGLLAGCALSVSQKTLVLIGTTLVTVIVLRQLLPAGAPRANLRCWMAAVIGLLLVPAVFSVWLAIHGALGDAWYGLVLYNLGGATKRHAAQQLLWFLLLGAAALVLAMREVRRRSLGEFDWTVFFAMQGGLYLLLIWFIWPLITKQDFLPVLPTLVLALGGWASQWSWLGLRPRLRAAFLLLIFGAELATVVAYAPPWQDELAGQRAELTLVLRYTDKTDTVMDPKGDTIFRMRPYYPVLESLAVHRLRKGMMADTIADELVTHGTMVVVPRRLPYASAHFVAENYIPAGRDVWIAGHMFPTPGPEQAIDVAVPGNYVLTDGFRRLKASVDGGPVADHWHLDRGVHQLKTEGGIPVALVWGQAFDRGWRPATLQEQGG</sequence>
<feature type="transmembrane region" description="Helical" evidence="8">
    <location>
        <begin position="82"/>
        <end position="103"/>
    </location>
</feature>
<evidence type="ECO:0000256" key="4">
    <source>
        <dbReference type="ARBA" id="ARBA00022679"/>
    </source>
</evidence>
<dbReference type="OrthoDB" id="5929053at2"/>
<evidence type="ECO:0000256" key="2">
    <source>
        <dbReference type="ARBA" id="ARBA00022475"/>
    </source>
</evidence>
<proteinExistence type="predicted"/>